<proteinExistence type="predicted"/>
<sequence>MEKKDLKKSQGGFIFIDIIAVLVILGILAAVAVPRFANLQAQSRLSAAEGVAAAYLSGISLAYANALASGNTGANTPITTTCEVDGNVVCPKNRSTI</sequence>
<gene>
    <name evidence="2" type="ORF">SAMN05660653_01667</name>
</gene>
<dbReference type="EMBL" id="FMXO01000008">
    <property type="protein sequence ID" value="SDB34587.1"/>
    <property type="molecule type" value="Genomic_DNA"/>
</dbReference>
<keyword evidence="1" id="KW-1133">Transmembrane helix</keyword>
<organism evidence="2 3">
    <name type="scientific">Desulfonatronum thiosulfatophilum</name>
    <dbReference type="NCBI Taxonomy" id="617002"/>
    <lineage>
        <taxon>Bacteria</taxon>
        <taxon>Pseudomonadati</taxon>
        <taxon>Thermodesulfobacteriota</taxon>
        <taxon>Desulfovibrionia</taxon>
        <taxon>Desulfovibrionales</taxon>
        <taxon>Desulfonatronaceae</taxon>
        <taxon>Desulfonatronum</taxon>
    </lineage>
</organism>
<dbReference type="STRING" id="617002.SAMN05660653_01667"/>
<keyword evidence="1" id="KW-0472">Membrane</keyword>
<evidence type="ECO:0000256" key="1">
    <source>
        <dbReference type="SAM" id="Phobius"/>
    </source>
</evidence>
<dbReference type="RefSeq" id="WP_092119920.1">
    <property type="nucleotide sequence ID" value="NZ_FMXO01000008.1"/>
</dbReference>
<keyword evidence="3" id="KW-1185">Reference proteome</keyword>
<keyword evidence="1" id="KW-0812">Transmembrane</keyword>
<dbReference type="AlphaFoldDB" id="A0A1G6CNX6"/>
<dbReference type="Gene3D" id="3.30.700.10">
    <property type="entry name" value="Glycoprotein, Type 4 Pilin"/>
    <property type="match status" value="1"/>
</dbReference>
<reference evidence="2 3" key="1">
    <citation type="submission" date="2016-10" db="EMBL/GenBank/DDBJ databases">
        <authorList>
            <person name="de Groot N.N."/>
        </authorList>
    </citation>
    <scope>NUCLEOTIDE SEQUENCE [LARGE SCALE GENOMIC DNA]</scope>
    <source>
        <strain evidence="2 3">ASO4-2</strain>
    </source>
</reference>
<protein>
    <submittedName>
        <fullName evidence="2">MSHA pilin protein MshA</fullName>
    </submittedName>
</protein>
<feature type="transmembrane region" description="Helical" evidence="1">
    <location>
        <begin position="12"/>
        <end position="33"/>
    </location>
</feature>
<accession>A0A1G6CNX6</accession>
<name>A0A1G6CNX6_9BACT</name>
<evidence type="ECO:0000313" key="3">
    <source>
        <dbReference type="Proteomes" id="UP000198771"/>
    </source>
</evidence>
<evidence type="ECO:0000313" key="2">
    <source>
        <dbReference type="EMBL" id="SDB34587.1"/>
    </source>
</evidence>
<dbReference type="Proteomes" id="UP000198771">
    <property type="component" value="Unassembled WGS sequence"/>
</dbReference>
<dbReference type="InterPro" id="IPR045584">
    <property type="entry name" value="Pilin-like"/>
</dbReference>
<dbReference type="SUPFAM" id="SSF54523">
    <property type="entry name" value="Pili subunits"/>
    <property type="match status" value="1"/>
</dbReference>